<evidence type="ECO:0000256" key="3">
    <source>
        <dbReference type="PROSITE-ProRule" id="PRU00339"/>
    </source>
</evidence>
<dbReference type="PROSITE" id="PS50005">
    <property type="entry name" value="TPR"/>
    <property type="match status" value="1"/>
</dbReference>
<dbReference type="PANTHER" id="PTHR45586:SF1">
    <property type="entry name" value="LIPOPOLYSACCHARIDE ASSEMBLY PROTEIN B"/>
    <property type="match status" value="1"/>
</dbReference>
<dbReference type="EMBL" id="BJYG01000023">
    <property type="protein sequence ID" value="GEN63603.1"/>
    <property type="molecule type" value="Genomic_DNA"/>
</dbReference>
<dbReference type="Gene3D" id="1.25.40.10">
    <property type="entry name" value="Tetratricopeptide repeat domain"/>
    <property type="match status" value="1"/>
</dbReference>
<name>A0A511XKW8_9PROT</name>
<dbReference type="PANTHER" id="PTHR45586">
    <property type="entry name" value="TPR REPEAT-CONTAINING PROTEIN PA4667"/>
    <property type="match status" value="1"/>
</dbReference>
<dbReference type="Pfam" id="PF13432">
    <property type="entry name" value="TPR_16"/>
    <property type="match status" value="2"/>
</dbReference>
<dbReference type="AlphaFoldDB" id="A0A511XKW8"/>
<proteinExistence type="predicted"/>
<dbReference type="RefSeq" id="WP_146888451.1">
    <property type="nucleotide sequence ID" value="NZ_BJYG01000023.1"/>
</dbReference>
<dbReference type="SMART" id="SM00028">
    <property type="entry name" value="TPR"/>
    <property type="match status" value="2"/>
</dbReference>
<dbReference type="InterPro" id="IPR019734">
    <property type="entry name" value="TPR_rpt"/>
</dbReference>
<dbReference type="Proteomes" id="UP000321746">
    <property type="component" value="Unassembled WGS sequence"/>
</dbReference>
<protein>
    <submittedName>
        <fullName evidence="4">Uncharacterized protein</fullName>
    </submittedName>
</protein>
<dbReference type="Gene3D" id="3.40.50.2000">
    <property type="entry name" value="Glycogen Phosphorylase B"/>
    <property type="match status" value="1"/>
</dbReference>
<sequence length="575" mass="64361">MEKFKKKNDVQKYISKLTTLLENNEHIKAIDTIRHGLKNKPEWAEGYALLGRLLWQTGVHDEAMTAFRTAVTLQPETSEWKLSLLSCEVQLGQLDRAVPELLRIISENINNVSVVIEAVSLISLASRHDIAAASLKWCVRKRPDEPRFPIALASELISAGHPAEGCAVFIDLIKQSPDNISYTPLIVSALGHIGEFQYALDISEVYNNSPEEKSPPFLNNMACALGALNRSNEAIPLYEEAFRKSPDDESIRFGLASAYLKNGDYEKGWTQNELRPAVLKRPEKKPWRGEEDLNGKTLLLLGDQGLGDCIQFVRYIRFLSTSGTRLVLAVPAPLVRLFSNMPYDMDVHALDRLPLEHDLSCPLLSLPFALMRYIGTEIPSDVPYLKAYSEDVSRFGTLPGPARKKRVGIVWSGAERPQYGIFYRARSSSLEGFAPVLEQTQVEFVSLQTGKPRDELSASRFQHVPDPMGDVRDMADTAAIIQTLDLVISVDTSVAHLAGAMGKPVWMLTRSDCCWRWLEHRDDTPWYPTMKIFRSQPGSLDHAISLAARELSLFSKNTSPAEAHTTTHKKHEALT</sequence>
<dbReference type="SUPFAM" id="SSF53756">
    <property type="entry name" value="UDP-Glycosyltransferase/glycogen phosphorylase"/>
    <property type="match status" value="1"/>
</dbReference>
<accession>A0A511XKW8</accession>
<dbReference type="OrthoDB" id="9778733at2"/>
<gene>
    <name evidence="4" type="ORF">AOE01nite_18270</name>
</gene>
<evidence type="ECO:0000256" key="1">
    <source>
        <dbReference type="ARBA" id="ARBA00022737"/>
    </source>
</evidence>
<dbReference type="SUPFAM" id="SSF48452">
    <property type="entry name" value="TPR-like"/>
    <property type="match status" value="2"/>
</dbReference>
<organism evidence="4 5">
    <name type="scientific">Acetobacter oeni</name>
    <dbReference type="NCBI Taxonomy" id="304077"/>
    <lineage>
        <taxon>Bacteria</taxon>
        <taxon>Pseudomonadati</taxon>
        <taxon>Pseudomonadota</taxon>
        <taxon>Alphaproteobacteria</taxon>
        <taxon>Acetobacterales</taxon>
        <taxon>Acetobacteraceae</taxon>
        <taxon>Acetobacter</taxon>
    </lineage>
</organism>
<evidence type="ECO:0000256" key="2">
    <source>
        <dbReference type="ARBA" id="ARBA00022803"/>
    </source>
</evidence>
<keyword evidence="1" id="KW-0677">Repeat</keyword>
<evidence type="ECO:0000313" key="4">
    <source>
        <dbReference type="EMBL" id="GEN63603.1"/>
    </source>
</evidence>
<comment type="caution">
    <text evidence="4">The sequence shown here is derived from an EMBL/GenBank/DDBJ whole genome shotgun (WGS) entry which is preliminary data.</text>
</comment>
<dbReference type="InterPro" id="IPR051012">
    <property type="entry name" value="CellSynth/LPSAsmb/PSIAsmb"/>
</dbReference>
<dbReference type="InterPro" id="IPR011990">
    <property type="entry name" value="TPR-like_helical_dom_sf"/>
</dbReference>
<keyword evidence="5" id="KW-1185">Reference proteome</keyword>
<evidence type="ECO:0000313" key="5">
    <source>
        <dbReference type="Proteomes" id="UP000321746"/>
    </source>
</evidence>
<reference evidence="4 5" key="1">
    <citation type="submission" date="2019-07" db="EMBL/GenBank/DDBJ databases">
        <title>Whole genome shotgun sequence of Acetobacter oeni NBRC 105207.</title>
        <authorList>
            <person name="Hosoyama A."/>
            <person name="Uohara A."/>
            <person name="Ohji S."/>
            <person name="Ichikawa N."/>
        </authorList>
    </citation>
    <scope>NUCLEOTIDE SEQUENCE [LARGE SCALE GENOMIC DNA]</scope>
    <source>
        <strain evidence="4 5">NBRC 105207</strain>
    </source>
</reference>
<keyword evidence="2 3" id="KW-0802">TPR repeat</keyword>
<feature type="repeat" description="TPR" evidence="3">
    <location>
        <begin position="44"/>
        <end position="77"/>
    </location>
</feature>